<feature type="transmembrane region" description="Helical" evidence="1">
    <location>
        <begin position="142"/>
        <end position="166"/>
    </location>
</feature>
<dbReference type="EMBL" id="SMMX01000021">
    <property type="protein sequence ID" value="TDA20420.1"/>
    <property type="molecule type" value="Genomic_DNA"/>
</dbReference>
<feature type="transmembrane region" description="Helical" evidence="1">
    <location>
        <begin position="186"/>
        <end position="217"/>
    </location>
</feature>
<feature type="transmembrane region" description="Helical" evidence="1">
    <location>
        <begin position="314"/>
        <end position="336"/>
    </location>
</feature>
<dbReference type="Pfam" id="PF09586">
    <property type="entry name" value="YfhO"/>
    <property type="match status" value="1"/>
</dbReference>
<dbReference type="PANTHER" id="PTHR38454">
    <property type="entry name" value="INTEGRAL MEMBRANE PROTEIN-RELATED"/>
    <property type="match status" value="1"/>
</dbReference>
<feature type="transmembrane region" description="Helical" evidence="1">
    <location>
        <begin position="342"/>
        <end position="359"/>
    </location>
</feature>
<comment type="caution">
    <text evidence="2">The sequence shown here is derived from an EMBL/GenBank/DDBJ whole genome shotgun (WGS) entry which is preliminary data.</text>
</comment>
<dbReference type="Proteomes" id="UP000295710">
    <property type="component" value="Unassembled WGS sequence"/>
</dbReference>
<dbReference type="PANTHER" id="PTHR38454:SF1">
    <property type="entry name" value="INTEGRAL MEMBRANE PROTEIN"/>
    <property type="match status" value="1"/>
</dbReference>
<feature type="transmembrane region" description="Helical" evidence="1">
    <location>
        <begin position="397"/>
        <end position="417"/>
    </location>
</feature>
<evidence type="ECO:0000313" key="3">
    <source>
        <dbReference type="Proteomes" id="UP000295710"/>
    </source>
</evidence>
<dbReference type="AlphaFoldDB" id="A0A4V2WS64"/>
<keyword evidence="1" id="KW-1133">Transmembrane helix</keyword>
<feature type="transmembrane region" description="Helical" evidence="1">
    <location>
        <begin position="238"/>
        <end position="259"/>
    </location>
</feature>
<proteinExistence type="predicted"/>
<protein>
    <recommendedName>
        <fullName evidence="4">YfhO family protein</fullName>
    </recommendedName>
</protein>
<feature type="transmembrane region" description="Helical" evidence="1">
    <location>
        <begin position="18"/>
        <end position="34"/>
    </location>
</feature>
<organism evidence="2 3">
    <name type="scientific">Extibacter muris</name>
    <dbReference type="NCBI Taxonomy" id="1796622"/>
    <lineage>
        <taxon>Bacteria</taxon>
        <taxon>Bacillati</taxon>
        <taxon>Bacillota</taxon>
        <taxon>Clostridia</taxon>
        <taxon>Lachnospirales</taxon>
        <taxon>Lachnospiraceae</taxon>
        <taxon>Extibacter</taxon>
    </lineage>
</organism>
<gene>
    <name evidence="2" type="ORF">E1963_16955</name>
</gene>
<reference evidence="2 3" key="1">
    <citation type="journal article" date="2016" name="Nat. Microbiol.">
        <title>The Mouse Intestinal Bacterial Collection (miBC) provides host-specific insight into cultured diversity and functional potential of the gut microbiota.</title>
        <authorList>
            <person name="Lagkouvardos I."/>
            <person name="Pukall R."/>
            <person name="Abt B."/>
            <person name="Foesel B.U."/>
            <person name="Meier-Kolthoff J.P."/>
            <person name="Kumar N."/>
            <person name="Bresciani A."/>
            <person name="Martinez I."/>
            <person name="Just S."/>
            <person name="Ziegler C."/>
            <person name="Brugiroux S."/>
            <person name="Garzetti D."/>
            <person name="Wenning M."/>
            <person name="Bui T.P."/>
            <person name="Wang J."/>
            <person name="Hugenholtz F."/>
            <person name="Plugge C.M."/>
            <person name="Peterson D.A."/>
            <person name="Hornef M.W."/>
            <person name="Baines J.F."/>
            <person name="Smidt H."/>
            <person name="Walter J."/>
            <person name="Kristiansen K."/>
            <person name="Nielsen H.B."/>
            <person name="Haller D."/>
            <person name="Overmann J."/>
            <person name="Stecher B."/>
            <person name="Clavel T."/>
        </authorList>
    </citation>
    <scope>NUCLEOTIDE SEQUENCE [LARGE SCALE GENOMIC DNA]</scope>
    <source>
        <strain evidence="2 3">DSM 28560</strain>
    </source>
</reference>
<feature type="transmembrane region" description="Helical" evidence="1">
    <location>
        <begin position="424"/>
        <end position="440"/>
    </location>
</feature>
<accession>A0A4V2WS64</accession>
<evidence type="ECO:0008006" key="4">
    <source>
        <dbReference type="Google" id="ProtNLM"/>
    </source>
</evidence>
<evidence type="ECO:0000256" key="1">
    <source>
        <dbReference type="SAM" id="Phobius"/>
    </source>
</evidence>
<feature type="transmembrane region" description="Helical" evidence="1">
    <location>
        <begin position="284"/>
        <end position="307"/>
    </location>
</feature>
<dbReference type="InterPro" id="IPR018580">
    <property type="entry name" value="Uncharacterised_YfhO"/>
</dbReference>
<feature type="transmembrane region" description="Helical" evidence="1">
    <location>
        <begin position="371"/>
        <end position="391"/>
    </location>
</feature>
<evidence type="ECO:0000313" key="2">
    <source>
        <dbReference type="EMBL" id="TDA20420.1"/>
    </source>
</evidence>
<sequence length="839" mass="93767">MKRMQKLKAKATKNREDILYLSILIIIPLILYILKTRNGYLAGSEIDWLGQHIVFPDYFRKLFYETGTLFPQFAAELGGGQNIYNFAYYGLFNPLYLLSYMLPFIKMATYIQAVAVLEHIADGILCYYWLGRGHFRRRESFYASVMLVLAASVTYHSSMQLMFVNYMPFLLLALIGYDRYCENGKYGLLTVSVLCMILTSFYFAVGGLAALFIYGACGYRHEKGTSVWGMIKWFWYRYYPALLGCLLSLFYLVPVYFAMSAGRTGHAAQSLKELLVPDIRLHKLLYSGYGMGLSVAALILLCTSIFYRRCREKFMAATLFLLLLFPVFDWLLNGALYLRDKAFIPFLPLMCWLAASFFYRIGSRLLRAREAVGGCVLAGVLLTVSLLTNTYVRQEQYFIYIDFAVCAAAIAISMFCWKKAVSTAMLAVMAMLCVGQVAVLKEELVTKAEMDRIDSPDIGKAVESVQGGGSYRTETRGGYSANKANQNKVWVCGQNLTTVYSSISNPYYISFRSKVLHLSKPSRNSLMADTVDNPVFLKIMGVRYIVGSRAPDGYEKINQYGDVNIYENNDVAPSAYVTDQIMTEEDFLTLSWPERQLAMLSTAVADTKEAADEIKERAAEVDVHMSASRIKGSASSGILTVDNDGEEDAYLFLEFDVKNNKASKDVTVAVNGEQNKLSADNAAYYNANTTFHYTSLLSAGENEVPVEYGSGDYEISNVRGWIGRADEKETRDLYGSPVSLDVAGAGDVLEGTARSGKGGWLVTSIPYDENFRLYVDGRQEKIHKVNTAFIGAPLEEGIHEVRLVYQAKGRTAGIAGTLAALGILGADIIRRKRRLHGKI</sequence>
<keyword evidence="3" id="KW-1185">Reference proteome</keyword>
<keyword evidence="1" id="KW-0812">Transmembrane</keyword>
<name>A0A4V2WS64_9FIRM</name>
<keyword evidence="1" id="KW-0472">Membrane</keyword>